<dbReference type="RefSeq" id="WP_380894321.1">
    <property type="nucleotide sequence ID" value="NZ_JBHTKY010000001.1"/>
</dbReference>
<reference evidence="2" key="1">
    <citation type="journal article" date="2019" name="Int. J. Syst. Evol. Microbiol.">
        <title>The Global Catalogue of Microorganisms (GCM) 10K type strain sequencing project: providing services to taxonomists for standard genome sequencing and annotation.</title>
        <authorList>
            <consortium name="The Broad Institute Genomics Platform"/>
            <consortium name="The Broad Institute Genome Sequencing Center for Infectious Disease"/>
            <person name="Wu L."/>
            <person name="Ma J."/>
        </authorList>
    </citation>
    <scope>NUCLEOTIDE SEQUENCE [LARGE SCALE GENOMIC DNA]</scope>
    <source>
        <strain evidence="2">CCUG 52468</strain>
    </source>
</reference>
<evidence type="ECO:0000313" key="2">
    <source>
        <dbReference type="Proteomes" id="UP001597205"/>
    </source>
</evidence>
<name>A0ABW3RG35_9SPHI</name>
<accession>A0ABW3RG35</accession>
<sequence length="83" mass="9453">MFIHSTFRLENSSEKIAFMKQYSFATIITVNDNVPIATQLPFVVDNSSGKLILSSHFATANEQTKYMFILGWIFTIASCHFLQ</sequence>
<comment type="caution">
    <text evidence="1">The sequence shown here is derived from an EMBL/GenBank/DDBJ whole genome shotgun (WGS) entry which is preliminary data.</text>
</comment>
<evidence type="ECO:0000313" key="1">
    <source>
        <dbReference type="EMBL" id="MFD1164021.1"/>
    </source>
</evidence>
<keyword evidence="2" id="KW-1185">Reference proteome</keyword>
<dbReference type="Proteomes" id="UP001597205">
    <property type="component" value="Unassembled WGS sequence"/>
</dbReference>
<proteinExistence type="predicted"/>
<dbReference type="Gene3D" id="2.30.110.10">
    <property type="entry name" value="Electron Transport, Fmn-binding Protein, Chain A"/>
    <property type="match status" value="1"/>
</dbReference>
<protein>
    <submittedName>
        <fullName evidence="1">FMN-binding negative transcriptional regulator</fullName>
    </submittedName>
</protein>
<dbReference type="InterPro" id="IPR012349">
    <property type="entry name" value="Split_barrel_FMN-bd"/>
</dbReference>
<dbReference type="SUPFAM" id="SSF50475">
    <property type="entry name" value="FMN-binding split barrel"/>
    <property type="match status" value="1"/>
</dbReference>
<dbReference type="Pfam" id="PF04299">
    <property type="entry name" value="FMN_bind_2"/>
    <property type="match status" value="1"/>
</dbReference>
<dbReference type="EMBL" id="JBHTKY010000001">
    <property type="protein sequence ID" value="MFD1164021.1"/>
    <property type="molecule type" value="Genomic_DNA"/>
</dbReference>
<gene>
    <name evidence="1" type="ORF">ACFQ2C_00210</name>
</gene>
<dbReference type="InterPro" id="IPR007396">
    <property type="entry name" value="TR_PAI2-type"/>
</dbReference>
<organism evidence="1 2">
    <name type="scientific">Sphingobacterium daejeonense</name>
    <dbReference type="NCBI Taxonomy" id="371142"/>
    <lineage>
        <taxon>Bacteria</taxon>
        <taxon>Pseudomonadati</taxon>
        <taxon>Bacteroidota</taxon>
        <taxon>Sphingobacteriia</taxon>
        <taxon>Sphingobacteriales</taxon>
        <taxon>Sphingobacteriaceae</taxon>
        <taxon>Sphingobacterium</taxon>
    </lineage>
</organism>